<name>A0A381RSV6_9ZZZZ</name>
<dbReference type="AlphaFoldDB" id="A0A381RSV6"/>
<accession>A0A381RSV6</accession>
<sequence length="88" mass="10347">MRKIFFLLLIRSVGIYRVHDQAGLNTHHRPVTRINAFHFPGYKAITDIVKSRTTIPLYGRSEHSQLTHLVKNVSIYRFLAIRFKNSRL</sequence>
<protein>
    <submittedName>
        <fullName evidence="1">Uncharacterized protein</fullName>
    </submittedName>
</protein>
<dbReference type="EMBL" id="UINC01002110">
    <property type="protein sequence ID" value="SUZ93007.1"/>
    <property type="molecule type" value="Genomic_DNA"/>
</dbReference>
<gene>
    <name evidence="1" type="ORF">METZ01_LOCUS45861</name>
</gene>
<proteinExistence type="predicted"/>
<organism evidence="1">
    <name type="scientific">marine metagenome</name>
    <dbReference type="NCBI Taxonomy" id="408172"/>
    <lineage>
        <taxon>unclassified sequences</taxon>
        <taxon>metagenomes</taxon>
        <taxon>ecological metagenomes</taxon>
    </lineage>
</organism>
<reference evidence="1" key="1">
    <citation type="submission" date="2018-05" db="EMBL/GenBank/DDBJ databases">
        <authorList>
            <person name="Lanie J.A."/>
            <person name="Ng W.-L."/>
            <person name="Kazmierczak K.M."/>
            <person name="Andrzejewski T.M."/>
            <person name="Davidsen T.M."/>
            <person name="Wayne K.J."/>
            <person name="Tettelin H."/>
            <person name="Glass J.I."/>
            <person name="Rusch D."/>
            <person name="Podicherti R."/>
            <person name="Tsui H.-C.T."/>
            <person name="Winkler M.E."/>
        </authorList>
    </citation>
    <scope>NUCLEOTIDE SEQUENCE</scope>
</reference>
<evidence type="ECO:0000313" key="1">
    <source>
        <dbReference type="EMBL" id="SUZ93007.1"/>
    </source>
</evidence>